<keyword evidence="4 10" id="KW-0808">Transferase</keyword>
<evidence type="ECO:0000256" key="2">
    <source>
        <dbReference type="ARBA" id="ARBA00022475"/>
    </source>
</evidence>
<dbReference type="GO" id="GO:0005886">
    <property type="term" value="C:plasma membrane"/>
    <property type="evidence" value="ECO:0007669"/>
    <property type="project" value="UniProtKB-SubCell"/>
</dbReference>
<feature type="transmembrane region" description="Helical" evidence="8">
    <location>
        <begin position="234"/>
        <end position="252"/>
    </location>
</feature>
<evidence type="ECO:0000256" key="6">
    <source>
        <dbReference type="ARBA" id="ARBA00022989"/>
    </source>
</evidence>
<keyword evidence="2" id="KW-1003">Cell membrane</keyword>
<evidence type="ECO:0000313" key="10">
    <source>
        <dbReference type="EMBL" id="MBF4474981.1"/>
    </source>
</evidence>
<dbReference type="InterPro" id="IPR038731">
    <property type="entry name" value="RgtA/B/C-like"/>
</dbReference>
<dbReference type="Proteomes" id="UP000606900">
    <property type="component" value="Unassembled WGS sequence"/>
</dbReference>
<feature type="transmembrane region" description="Helical" evidence="8">
    <location>
        <begin position="442"/>
        <end position="462"/>
    </location>
</feature>
<keyword evidence="3" id="KW-0328">Glycosyltransferase</keyword>
<feature type="transmembrane region" description="Helical" evidence="8">
    <location>
        <begin position="329"/>
        <end position="347"/>
    </location>
</feature>
<evidence type="ECO:0000256" key="1">
    <source>
        <dbReference type="ARBA" id="ARBA00004651"/>
    </source>
</evidence>
<organism evidence="10 11">
    <name type="scientific">Methanobacterium formicicum</name>
    <dbReference type="NCBI Taxonomy" id="2162"/>
    <lineage>
        <taxon>Archaea</taxon>
        <taxon>Methanobacteriati</taxon>
        <taxon>Methanobacteriota</taxon>
        <taxon>Methanomada group</taxon>
        <taxon>Methanobacteria</taxon>
        <taxon>Methanobacteriales</taxon>
        <taxon>Methanobacteriaceae</taxon>
        <taxon>Methanobacterium</taxon>
    </lineage>
</organism>
<feature type="transmembrane region" description="Helical" evidence="8">
    <location>
        <begin position="407"/>
        <end position="430"/>
    </location>
</feature>
<dbReference type="PANTHER" id="PTHR33908">
    <property type="entry name" value="MANNOSYLTRANSFERASE YKCB-RELATED"/>
    <property type="match status" value="1"/>
</dbReference>
<feature type="transmembrane region" description="Helical" evidence="8">
    <location>
        <begin position="384"/>
        <end position="401"/>
    </location>
</feature>
<feature type="domain" description="Glycosyltransferase RgtA/B/C/D-like" evidence="9">
    <location>
        <begin position="71"/>
        <end position="225"/>
    </location>
</feature>
<feature type="transmembrane region" description="Helical" evidence="8">
    <location>
        <begin position="20"/>
        <end position="39"/>
    </location>
</feature>
<accession>A0A843ANG6</accession>
<reference evidence="10" key="1">
    <citation type="submission" date="2020-10" db="EMBL/GenBank/DDBJ databases">
        <title>Dehalococcoides mccartyi of a TCE/Cr reducing biochatode.</title>
        <authorList>
            <person name="Matturro B."/>
        </authorList>
    </citation>
    <scope>NUCLEOTIDE SEQUENCE</scope>
    <source>
        <strain evidence="10">Bin2</strain>
    </source>
</reference>
<comment type="caution">
    <text evidence="10">The sequence shown here is derived from an EMBL/GenBank/DDBJ whole genome shotgun (WGS) entry which is preliminary data.</text>
</comment>
<sequence length="568" mass="64456">MLKNKAGLVENIRERLKNPLIILTIVTVTIAIYISAVQISIGVNYFDVFSYLNVALFYAGMGPVNPDLLHGPFLIPFLTSLVFRAGFVSSNIIIIIDAIIFIFGVIGFYLLLKQRFNEIQSLCGCLIYISFPLIISWAASGSIDVPAISFSIWAIYLMVRGVEEHSKYLYLALPLFVLAVLTRYTAALLIFPMILYLAMGSALENGLKTHLTHLLVAGALITPVVIYLYQKFKYISYLLLLMNASISNWRSIGMGDVAYNPDNLYYLHNLLNYMGLGPVKGSYYQLFSPSQAVPSILSYLTVVLVLCGLSIYVYSILKNKIEQVSQRDKKSLVQIVALVFLIILSLVSFFYLSYIITDILLFLTCLLSYKIFHHGKNSHLKIDLLFLCWFLTFFIMHSTIPMKVDRYFITVLPALAYFIILGLSVLIERYKLRINNKTWKTWGLYAVVGLIFLTSSTVTFMGHTPNTCLIKYIEPSTQWLEDYDPQCQEKVIFSDYSPAVSWSMKKMVIGGVLKDFKNTNEFSSMLTAAGAEYYIDALSEKKPVLKDYHVIKENGDIVIYQKNEDFES</sequence>
<comment type="subcellular location">
    <subcellularLocation>
        <location evidence="1">Cell membrane</location>
        <topology evidence="1">Multi-pass membrane protein</topology>
    </subcellularLocation>
</comment>
<name>A0A843ANG6_METFO</name>
<keyword evidence="5 8" id="KW-0812">Transmembrane</keyword>
<dbReference type="PANTHER" id="PTHR33908:SF11">
    <property type="entry name" value="MEMBRANE PROTEIN"/>
    <property type="match status" value="1"/>
</dbReference>
<feature type="transmembrane region" description="Helical" evidence="8">
    <location>
        <begin position="296"/>
        <end position="317"/>
    </location>
</feature>
<evidence type="ECO:0000256" key="4">
    <source>
        <dbReference type="ARBA" id="ARBA00022679"/>
    </source>
</evidence>
<evidence type="ECO:0000259" key="9">
    <source>
        <dbReference type="Pfam" id="PF13231"/>
    </source>
</evidence>
<dbReference type="GO" id="GO:0008610">
    <property type="term" value="P:lipid biosynthetic process"/>
    <property type="evidence" value="ECO:0007669"/>
    <property type="project" value="UniProtKB-ARBA"/>
</dbReference>
<feature type="transmembrane region" description="Helical" evidence="8">
    <location>
        <begin position="169"/>
        <end position="199"/>
    </location>
</feature>
<keyword evidence="7 8" id="KW-0472">Membrane</keyword>
<keyword evidence="6 8" id="KW-1133">Transmembrane helix</keyword>
<evidence type="ECO:0000256" key="5">
    <source>
        <dbReference type="ARBA" id="ARBA00022692"/>
    </source>
</evidence>
<proteinExistence type="predicted"/>
<gene>
    <name evidence="10" type="ORF">ISP06_05860</name>
</gene>
<feature type="transmembrane region" description="Helical" evidence="8">
    <location>
        <begin position="145"/>
        <end position="162"/>
    </location>
</feature>
<evidence type="ECO:0000313" key="11">
    <source>
        <dbReference type="Proteomes" id="UP000606900"/>
    </source>
</evidence>
<dbReference type="InterPro" id="IPR050297">
    <property type="entry name" value="LipidA_mod_glycosyltrf_83"/>
</dbReference>
<feature type="transmembrane region" description="Helical" evidence="8">
    <location>
        <begin position="211"/>
        <end position="229"/>
    </location>
</feature>
<dbReference type="AlphaFoldDB" id="A0A843ANG6"/>
<evidence type="ECO:0000256" key="3">
    <source>
        <dbReference type="ARBA" id="ARBA00022676"/>
    </source>
</evidence>
<dbReference type="Pfam" id="PF13231">
    <property type="entry name" value="PMT_2"/>
    <property type="match status" value="1"/>
</dbReference>
<evidence type="ECO:0000256" key="7">
    <source>
        <dbReference type="ARBA" id="ARBA00023136"/>
    </source>
</evidence>
<dbReference type="GO" id="GO:0016763">
    <property type="term" value="F:pentosyltransferase activity"/>
    <property type="evidence" value="ECO:0007669"/>
    <property type="project" value="TreeGrafter"/>
</dbReference>
<feature type="transmembrane region" description="Helical" evidence="8">
    <location>
        <begin position="119"/>
        <end position="139"/>
    </location>
</feature>
<protein>
    <submittedName>
        <fullName evidence="10">Glycosyltransferase family 39 protein</fullName>
    </submittedName>
</protein>
<feature type="transmembrane region" description="Helical" evidence="8">
    <location>
        <begin position="92"/>
        <end position="112"/>
    </location>
</feature>
<dbReference type="EMBL" id="JADIIL010000019">
    <property type="protein sequence ID" value="MBF4474981.1"/>
    <property type="molecule type" value="Genomic_DNA"/>
</dbReference>
<evidence type="ECO:0000256" key="8">
    <source>
        <dbReference type="SAM" id="Phobius"/>
    </source>
</evidence>